<organism evidence="1 2">
    <name type="scientific">Actinokineospora guangxiensis</name>
    <dbReference type="NCBI Taxonomy" id="1490288"/>
    <lineage>
        <taxon>Bacteria</taxon>
        <taxon>Bacillati</taxon>
        <taxon>Actinomycetota</taxon>
        <taxon>Actinomycetes</taxon>
        <taxon>Pseudonocardiales</taxon>
        <taxon>Pseudonocardiaceae</taxon>
        <taxon>Actinokineospora</taxon>
    </lineage>
</organism>
<reference evidence="2" key="1">
    <citation type="journal article" date="2019" name="Int. J. Syst. Evol. Microbiol.">
        <title>The Global Catalogue of Microorganisms (GCM) 10K type strain sequencing project: providing services to taxonomists for standard genome sequencing and annotation.</title>
        <authorList>
            <consortium name="The Broad Institute Genomics Platform"/>
            <consortium name="The Broad Institute Genome Sequencing Center for Infectious Disease"/>
            <person name="Wu L."/>
            <person name="Ma J."/>
        </authorList>
    </citation>
    <scope>NUCLEOTIDE SEQUENCE [LARGE SCALE GENOMIC DNA]</scope>
    <source>
        <strain evidence="2">CCUG 59778</strain>
    </source>
</reference>
<comment type="caution">
    <text evidence="1">The sequence shown here is derived from an EMBL/GenBank/DDBJ whole genome shotgun (WGS) entry which is preliminary data.</text>
</comment>
<gene>
    <name evidence="1" type="ORF">ACFPM7_14080</name>
</gene>
<evidence type="ECO:0000313" key="2">
    <source>
        <dbReference type="Proteomes" id="UP001596157"/>
    </source>
</evidence>
<accession>A0ABW0EQ33</accession>
<evidence type="ECO:0000313" key="1">
    <source>
        <dbReference type="EMBL" id="MFC5288184.1"/>
    </source>
</evidence>
<keyword evidence="2" id="KW-1185">Reference proteome</keyword>
<dbReference type="EMBL" id="JBHSKF010000005">
    <property type="protein sequence ID" value="MFC5288184.1"/>
    <property type="molecule type" value="Genomic_DNA"/>
</dbReference>
<name>A0ABW0EQ33_9PSEU</name>
<sequence length="119" mass="13388">MTDPVIEYKRLMGTAHTAAQAHAEHERRRALELGERLRELSKEVTEAGKREADVLAEVTGWWSQETRGLAGVDWLDLAPPSADLSADPRKLNSHLREITPATTAFRAALRRAIWPRKLP</sequence>
<proteinExistence type="predicted"/>
<dbReference type="RefSeq" id="WP_378247870.1">
    <property type="nucleotide sequence ID" value="NZ_JBHSKF010000005.1"/>
</dbReference>
<dbReference type="Proteomes" id="UP001596157">
    <property type="component" value="Unassembled WGS sequence"/>
</dbReference>
<protein>
    <submittedName>
        <fullName evidence="1">Uncharacterized protein</fullName>
    </submittedName>
</protein>